<dbReference type="SUPFAM" id="SSF53098">
    <property type="entry name" value="Ribonuclease H-like"/>
    <property type="match status" value="1"/>
</dbReference>
<dbReference type="PANTHER" id="PTHR47481">
    <property type="match status" value="1"/>
</dbReference>
<dbReference type="InterPro" id="IPR057670">
    <property type="entry name" value="SH3_retrovirus"/>
</dbReference>
<feature type="region of interest" description="Disordered" evidence="1">
    <location>
        <begin position="571"/>
        <end position="692"/>
    </location>
</feature>
<dbReference type="CDD" id="cd09272">
    <property type="entry name" value="RNase_HI_RT_Ty1"/>
    <property type="match status" value="1"/>
</dbReference>
<proteinExistence type="predicted"/>
<evidence type="ECO:0000313" key="3">
    <source>
        <dbReference type="EMBL" id="SPD10772.1"/>
    </source>
</evidence>
<protein>
    <recommendedName>
        <fullName evidence="2">Integrase catalytic domain-containing protein</fullName>
    </recommendedName>
</protein>
<dbReference type="Pfam" id="PF07727">
    <property type="entry name" value="RVT_2"/>
    <property type="match status" value="1"/>
</dbReference>
<evidence type="ECO:0000256" key="1">
    <source>
        <dbReference type="SAM" id="MobiDB-lite"/>
    </source>
</evidence>
<dbReference type="EMBL" id="OIVN01003369">
    <property type="protein sequence ID" value="SPD10772.1"/>
    <property type="molecule type" value="Genomic_DNA"/>
</dbReference>
<dbReference type="PROSITE" id="PS50994">
    <property type="entry name" value="INTEGRASE"/>
    <property type="match status" value="1"/>
</dbReference>
<dbReference type="InterPro" id="IPR013103">
    <property type="entry name" value="RVT_2"/>
</dbReference>
<reference evidence="3" key="1">
    <citation type="submission" date="2018-02" db="EMBL/GenBank/DDBJ databases">
        <authorList>
            <person name="Cohen D.B."/>
            <person name="Kent A.D."/>
        </authorList>
    </citation>
    <scope>NUCLEOTIDE SEQUENCE</scope>
</reference>
<dbReference type="InterPro" id="IPR012337">
    <property type="entry name" value="RNaseH-like_sf"/>
</dbReference>
<dbReference type="Gene3D" id="3.30.420.10">
    <property type="entry name" value="Ribonuclease H-like superfamily/Ribonuclease H"/>
    <property type="match status" value="1"/>
</dbReference>
<evidence type="ECO:0000259" key="2">
    <source>
        <dbReference type="PROSITE" id="PS50994"/>
    </source>
</evidence>
<sequence length="1168" mass="129988">MASSSSTLTDSSAHTASPPTSLTAVHHLITIKLTRDNYLLWKAQIVPYLKGQHLFAFLDGSRPAPPQHLPTQLTDTTPLLPNHDFQAWHLQDQLILSALISSLSETILAHVVKCSTSCDVWLTLERMFTSHSRARIMKIHYQLAILRKGDSPIVDYFHRFTNLADTLAAVDHPLNDIELISFLLAGLGSDYDSFVTSVNTRVEPLSLEDLYGHLLAHELRLVQNQPSVDLSVATANYAHKGSSNCGGRGNRFTTTPSAGRTSSPGHRTNYGRGRGRGRGHSSNGSRPMCQVCGKLGHIAFTCYHRFDKAYATERNPHLQALLATPQPQSDYNWYSDTGASHHLTSDLSNLNMCADEYTGTEQIHVERFFNAKIKSVQSDWGGEYRSISKKFQNCGIVHRVSCPHTHQQNGSIERKHRHVVESGLALLSHAHAPLRYWDDAFQSACYLINRLPTSVLQFQSPYEKLFNTSPDYLFLKTFGCACWPNLRPYNTHKLQPRSTQCVFLGYSLIHKGYKCLHLPSNRLYISRDVVFYETTLPFQKYSSSSPPFPSKSSPTHQTLAMIQSISTAGPCTVPTRVQASPSHGSALQHSPQAHTVPTRVQASPPHGFDLQHSPQAQLHPPPETRPVLDPSTQAHNPPSPTHSFTNTDLEPSPTRENNPNLTPEIPAHGEAFSTLNPAAPPPLPTHSMTTRSRNQIIKPKTHTDGTVRYPVSKALLAVTESSTVDAEPTCFTSAVKSPAWRAAMNLEFDALLKNHTWKLVPPDSSQNLIGCKWVFCTKRKADGSVERHKARLVAKGFHQQPGVDFDETYSLVIKPTTVRTVLSIAISSGWPLRQIDIQNAFLHGTLTEQVFMTQPPGYHHPSYPHHVCKLQKALYGLKQAPRAWFSRLSNRLIALGFHGSRSDSSLFIYKDSSITMYVLIYVDDIIITCSQPSAIDALLKSLTADFAVKDLGNLNFFLGVEVIPNSQVGALQYLSLTRPDIAFCVNKLSQFMHKPTLLHWQSVKRLLRYLKLTIQFGIQIYRNSNTSIHAFSDADWAGSKDDHRSTGSYCVFLGRNLISWSCKKQATVARSSTEAEYKALANAAAEVKWLQSLLLELGFSKSTSPILLLVDLLTKPISSSRFSLLRSKLNVLPIPFSLRGRVKDLDKPNSTEASKNKITANADKDKVQ</sequence>
<feature type="region of interest" description="Disordered" evidence="1">
    <location>
        <begin position="1145"/>
        <end position="1168"/>
    </location>
</feature>
<feature type="compositionally biased region" description="Polar residues" evidence="1">
    <location>
        <begin position="250"/>
        <end position="264"/>
    </location>
</feature>
<name>A0A2N9HF11_FAGSY</name>
<dbReference type="GO" id="GO:0003676">
    <property type="term" value="F:nucleic acid binding"/>
    <property type="evidence" value="ECO:0007669"/>
    <property type="project" value="InterPro"/>
</dbReference>
<dbReference type="Pfam" id="PF14223">
    <property type="entry name" value="Retrotran_gag_2"/>
    <property type="match status" value="1"/>
</dbReference>
<accession>A0A2N9HF11</accession>
<dbReference type="PANTHER" id="PTHR47481:SF10">
    <property type="entry name" value="COPIA-LIKE POLYPROTEIN_RETROTRANSPOSON"/>
    <property type="match status" value="1"/>
</dbReference>
<feature type="compositionally biased region" description="Polar residues" evidence="1">
    <location>
        <begin position="571"/>
        <end position="601"/>
    </location>
</feature>
<feature type="region of interest" description="Disordered" evidence="1">
    <location>
        <begin position="244"/>
        <end position="285"/>
    </location>
</feature>
<feature type="compositionally biased region" description="Polar residues" evidence="1">
    <location>
        <begin position="1150"/>
        <end position="1159"/>
    </location>
</feature>
<dbReference type="InterPro" id="IPR001584">
    <property type="entry name" value="Integrase_cat-core"/>
</dbReference>
<dbReference type="SUPFAM" id="SSF56672">
    <property type="entry name" value="DNA/RNA polymerases"/>
    <property type="match status" value="1"/>
</dbReference>
<dbReference type="InterPro" id="IPR036397">
    <property type="entry name" value="RNaseH_sf"/>
</dbReference>
<gene>
    <name evidence="3" type="ORF">FSB_LOCUS38654</name>
</gene>
<dbReference type="InterPro" id="IPR043502">
    <property type="entry name" value="DNA/RNA_pol_sf"/>
</dbReference>
<feature type="compositionally biased region" description="Polar residues" evidence="1">
    <location>
        <begin position="630"/>
        <end position="661"/>
    </location>
</feature>
<dbReference type="Pfam" id="PF25597">
    <property type="entry name" value="SH3_retrovirus"/>
    <property type="match status" value="1"/>
</dbReference>
<feature type="domain" description="Integrase catalytic" evidence="2">
    <location>
        <begin position="374"/>
        <end position="469"/>
    </location>
</feature>
<dbReference type="GO" id="GO:0015074">
    <property type="term" value="P:DNA integration"/>
    <property type="evidence" value="ECO:0007669"/>
    <property type="project" value="InterPro"/>
</dbReference>
<organism evidence="3">
    <name type="scientific">Fagus sylvatica</name>
    <name type="common">Beechnut</name>
    <dbReference type="NCBI Taxonomy" id="28930"/>
    <lineage>
        <taxon>Eukaryota</taxon>
        <taxon>Viridiplantae</taxon>
        <taxon>Streptophyta</taxon>
        <taxon>Embryophyta</taxon>
        <taxon>Tracheophyta</taxon>
        <taxon>Spermatophyta</taxon>
        <taxon>Magnoliopsida</taxon>
        <taxon>eudicotyledons</taxon>
        <taxon>Gunneridae</taxon>
        <taxon>Pentapetalae</taxon>
        <taxon>rosids</taxon>
        <taxon>fabids</taxon>
        <taxon>Fagales</taxon>
        <taxon>Fagaceae</taxon>
        <taxon>Fagus</taxon>
    </lineage>
</organism>
<dbReference type="AlphaFoldDB" id="A0A2N9HF11"/>